<dbReference type="PANTHER" id="PTHR24421:SF10">
    <property type="entry name" value="NITRATE_NITRITE SENSOR PROTEIN NARQ"/>
    <property type="match status" value="1"/>
</dbReference>
<evidence type="ECO:0000256" key="5">
    <source>
        <dbReference type="ARBA" id="ARBA00022741"/>
    </source>
</evidence>
<evidence type="ECO:0000259" key="12">
    <source>
        <dbReference type="Pfam" id="PF07730"/>
    </source>
</evidence>
<sequence length="409" mass="43960">MRPPPGRRERLVDLAVAVGLFLASIVTQQLYRIAGIYEHPADGVLTIALLALATLPIALRRSRPGTSAVAISVGFVLIGSLSVPELLICNISLFLAIYSIGAWMRGRTRANVMRAIIVGGMIVWLVVFLFQAATDPDMLESFSRVGAFSPLVAYLLINFLVNLLYFGAAWWFGDRAYAAARSRAELEERSRELERERERTAAQAVALDRVRIARELHDAVAHHVSVIGIQAGAARTVLGSDPEAASAALHTIEETSRETIRELHEMLVTLRDPDELPESARGVDRIGELVDASLDAGIPTSYTVVGDPVPVPAIASVNLYRIAQEALTNVRKHGGPAATADLRLRYGPGHVELEVANTGGVTALRVPGGLGQLGMRERVAASGGTLELGPRSRGGYLVRARIPLPEVSA</sequence>
<name>A0A387BAR0_9MICO</name>
<keyword evidence="7" id="KW-0067">ATP-binding</keyword>
<feature type="transmembrane region" description="Helical" evidence="10">
    <location>
        <begin position="12"/>
        <end position="31"/>
    </location>
</feature>
<dbReference type="EMBL" id="CP032630">
    <property type="protein sequence ID" value="AYF99477.1"/>
    <property type="molecule type" value="Genomic_DNA"/>
</dbReference>
<evidence type="ECO:0000256" key="3">
    <source>
        <dbReference type="ARBA" id="ARBA00022553"/>
    </source>
</evidence>
<keyword evidence="3" id="KW-0597">Phosphoprotein</keyword>
<feature type="domain" description="DUF7134" evidence="13">
    <location>
        <begin position="7"/>
        <end position="129"/>
    </location>
</feature>
<gene>
    <name evidence="14" type="ORF">D7I47_06505</name>
</gene>
<evidence type="ECO:0000259" key="13">
    <source>
        <dbReference type="Pfam" id="PF23539"/>
    </source>
</evidence>
<keyword evidence="6 14" id="KW-0418">Kinase</keyword>
<dbReference type="GO" id="GO:0016020">
    <property type="term" value="C:membrane"/>
    <property type="evidence" value="ECO:0007669"/>
    <property type="project" value="InterPro"/>
</dbReference>
<dbReference type="AlphaFoldDB" id="A0A387BAR0"/>
<evidence type="ECO:0000256" key="6">
    <source>
        <dbReference type="ARBA" id="ARBA00022777"/>
    </source>
</evidence>
<evidence type="ECO:0000256" key="8">
    <source>
        <dbReference type="ARBA" id="ARBA00023012"/>
    </source>
</evidence>
<dbReference type="KEGG" id="lyd:D7I47_06505"/>
<dbReference type="PANTHER" id="PTHR24421">
    <property type="entry name" value="NITRATE/NITRITE SENSOR PROTEIN NARX-RELATED"/>
    <property type="match status" value="1"/>
</dbReference>
<feature type="domain" description="Histidine kinase/HSP90-like ATPase" evidence="11">
    <location>
        <begin position="317"/>
        <end position="405"/>
    </location>
</feature>
<evidence type="ECO:0000256" key="2">
    <source>
        <dbReference type="ARBA" id="ARBA00012438"/>
    </source>
</evidence>
<keyword evidence="10" id="KW-0812">Transmembrane</keyword>
<dbReference type="Pfam" id="PF02518">
    <property type="entry name" value="HATPase_c"/>
    <property type="match status" value="1"/>
</dbReference>
<evidence type="ECO:0000313" key="14">
    <source>
        <dbReference type="EMBL" id="AYF99477.1"/>
    </source>
</evidence>
<proteinExistence type="predicted"/>
<feature type="domain" description="Signal transduction histidine kinase subgroup 3 dimerisation and phosphoacceptor" evidence="12">
    <location>
        <begin position="209"/>
        <end position="275"/>
    </location>
</feature>
<dbReference type="SUPFAM" id="SSF55874">
    <property type="entry name" value="ATPase domain of HSP90 chaperone/DNA topoisomerase II/histidine kinase"/>
    <property type="match status" value="1"/>
</dbReference>
<keyword evidence="8" id="KW-0902">Two-component regulatory system</keyword>
<dbReference type="InterPro" id="IPR055558">
    <property type="entry name" value="DUF7134"/>
</dbReference>
<dbReference type="EC" id="2.7.13.3" evidence="2"/>
<dbReference type="Proteomes" id="UP000278886">
    <property type="component" value="Chromosome"/>
</dbReference>
<evidence type="ECO:0000259" key="11">
    <source>
        <dbReference type="Pfam" id="PF02518"/>
    </source>
</evidence>
<organism evidence="14 15">
    <name type="scientific">Protaetiibacter intestinalis</name>
    <dbReference type="NCBI Taxonomy" id="2419774"/>
    <lineage>
        <taxon>Bacteria</taxon>
        <taxon>Bacillati</taxon>
        <taxon>Actinomycetota</taxon>
        <taxon>Actinomycetes</taxon>
        <taxon>Micrococcales</taxon>
        <taxon>Microbacteriaceae</taxon>
        <taxon>Protaetiibacter</taxon>
    </lineage>
</organism>
<evidence type="ECO:0000256" key="4">
    <source>
        <dbReference type="ARBA" id="ARBA00022679"/>
    </source>
</evidence>
<dbReference type="GO" id="GO:0005524">
    <property type="term" value="F:ATP binding"/>
    <property type="evidence" value="ECO:0007669"/>
    <property type="project" value="UniProtKB-KW"/>
</dbReference>
<comment type="catalytic activity">
    <reaction evidence="1">
        <text>ATP + protein L-histidine = ADP + protein N-phospho-L-histidine.</text>
        <dbReference type="EC" id="2.7.13.3"/>
    </reaction>
</comment>
<dbReference type="Pfam" id="PF23539">
    <property type="entry name" value="DUF7134"/>
    <property type="match status" value="1"/>
</dbReference>
<evidence type="ECO:0000256" key="9">
    <source>
        <dbReference type="SAM" id="Coils"/>
    </source>
</evidence>
<feature type="transmembrane region" description="Helical" evidence="10">
    <location>
        <begin position="71"/>
        <end position="100"/>
    </location>
</feature>
<reference evidence="15" key="1">
    <citation type="submission" date="2018-09" db="EMBL/GenBank/DDBJ databases">
        <title>Genome sequencing of strain 2DFWR-13.</title>
        <authorList>
            <person name="Heo J."/>
            <person name="Kim S.-J."/>
            <person name="Kwon S.-W."/>
        </authorList>
    </citation>
    <scope>NUCLEOTIDE SEQUENCE [LARGE SCALE GENOMIC DNA]</scope>
    <source>
        <strain evidence="15">2DFWR-13</strain>
    </source>
</reference>
<dbReference type="GO" id="GO:0000155">
    <property type="term" value="F:phosphorelay sensor kinase activity"/>
    <property type="evidence" value="ECO:0007669"/>
    <property type="project" value="InterPro"/>
</dbReference>
<dbReference type="Pfam" id="PF07730">
    <property type="entry name" value="HisKA_3"/>
    <property type="match status" value="1"/>
</dbReference>
<evidence type="ECO:0000256" key="1">
    <source>
        <dbReference type="ARBA" id="ARBA00000085"/>
    </source>
</evidence>
<feature type="transmembrane region" description="Helical" evidence="10">
    <location>
        <begin position="112"/>
        <end position="130"/>
    </location>
</feature>
<dbReference type="Gene3D" id="3.30.565.10">
    <property type="entry name" value="Histidine kinase-like ATPase, C-terminal domain"/>
    <property type="match status" value="1"/>
</dbReference>
<keyword evidence="10" id="KW-1133">Transmembrane helix</keyword>
<dbReference type="InterPro" id="IPR011712">
    <property type="entry name" value="Sig_transdc_His_kin_sub3_dim/P"/>
</dbReference>
<keyword evidence="10" id="KW-0472">Membrane</keyword>
<keyword evidence="9" id="KW-0175">Coiled coil</keyword>
<dbReference type="GO" id="GO:0046983">
    <property type="term" value="F:protein dimerization activity"/>
    <property type="evidence" value="ECO:0007669"/>
    <property type="project" value="InterPro"/>
</dbReference>
<keyword evidence="4" id="KW-0808">Transferase</keyword>
<evidence type="ECO:0000256" key="10">
    <source>
        <dbReference type="SAM" id="Phobius"/>
    </source>
</evidence>
<keyword evidence="15" id="KW-1185">Reference proteome</keyword>
<feature type="coiled-coil region" evidence="9">
    <location>
        <begin position="176"/>
        <end position="203"/>
    </location>
</feature>
<dbReference type="CDD" id="cd16917">
    <property type="entry name" value="HATPase_UhpB-NarQ-NarX-like"/>
    <property type="match status" value="1"/>
</dbReference>
<protein>
    <recommendedName>
        <fullName evidence="2">histidine kinase</fullName>
        <ecNumber evidence="2">2.7.13.3</ecNumber>
    </recommendedName>
</protein>
<dbReference type="InterPro" id="IPR003594">
    <property type="entry name" value="HATPase_dom"/>
</dbReference>
<evidence type="ECO:0000313" key="15">
    <source>
        <dbReference type="Proteomes" id="UP000278886"/>
    </source>
</evidence>
<evidence type="ECO:0000256" key="7">
    <source>
        <dbReference type="ARBA" id="ARBA00022840"/>
    </source>
</evidence>
<dbReference type="Gene3D" id="1.20.5.1930">
    <property type="match status" value="1"/>
</dbReference>
<feature type="transmembrane region" description="Helical" evidence="10">
    <location>
        <begin position="151"/>
        <end position="173"/>
    </location>
</feature>
<dbReference type="InterPro" id="IPR036890">
    <property type="entry name" value="HATPase_C_sf"/>
</dbReference>
<dbReference type="OrthoDB" id="227596at2"/>
<accession>A0A387BAR0</accession>
<dbReference type="InterPro" id="IPR050482">
    <property type="entry name" value="Sensor_HK_TwoCompSys"/>
</dbReference>
<keyword evidence="5" id="KW-0547">Nucleotide-binding</keyword>
<feature type="transmembrane region" description="Helical" evidence="10">
    <location>
        <begin position="43"/>
        <end position="59"/>
    </location>
</feature>